<evidence type="ECO:0000256" key="1">
    <source>
        <dbReference type="ARBA" id="ARBA00012726"/>
    </source>
</evidence>
<gene>
    <name evidence="12" type="ORF">HMPREF9488_00364</name>
</gene>
<dbReference type="RefSeq" id="WP_008787492.1">
    <property type="nucleotide sequence ID" value="NZ_AKCB01000001.1"/>
</dbReference>
<evidence type="ECO:0000256" key="4">
    <source>
        <dbReference type="ARBA" id="ARBA00022741"/>
    </source>
</evidence>
<dbReference type="EMBL" id="ADKX01000005">
    <property type="protein sequence ID" value="EFW06364.1"/>
    <property type="molecule type" value="Genomic_DNA"/>
</dbReference>
<dbReference type="EC" id="6.5.1.8" evidence="1"/>
<feature type="binding site" evidence="10">
    <location>
        <position position="242"/>
    </location>
    <ligand>
        <name>GMP</name>
        <dbReference type="ChEBI" id="CHEBI:58115"/>
    </ligand>
</feature>
<feature type="binding site" evidence="11">
    <location>
        <position position="207"/>
    </location>
    <ligand>
        <name>Mn(2+)</name>
        <dbReference type="ChEBI" id="CHEBI:29035"/>
        <label>2</label>
    </ligand>
</feature>
<evidence type="ECO:0000256" key="2">
    <source>
        <dbReference type="ARBA" id="ARBA00022598"/>
    </source>
</evidence>
<feature type="binding site" evidence="10">
    <location>
        <begin position="259"/>
        <end position="262"/>
    </location>
    <ligand>
        <name>GMP</name>
        <dbReference type="ChEBI" id="CHEBI:58115"/>
    </ligand>
</feature>
<dbReference type="Pfam" id="PF01139">
    <property type="entry name" value="RtcB"/>
    <property type="match status" value="2"/>
</dbReference>
<dbReference type="Gene3D" id="3.90.1860.10">
    <property type="entry name" value="tRNA-splicing ligase RtcB"/>
    <property type="match status" value="2"/>
</dbReference>
<dbReference type="SUPFAM" id="SSF103365">
    <property type="entry name" value="Hypothetical protein PH1602"/>
    <property type="match status" value="1"/>
</dbReference>
<dbReference type="PANTHER" id="PTHR11118:SF1">
    <property type="entry name" value="RNA-SPLICING LIGASE RTCB HOMOLOG"/>
    <property type="match status" value="1"/>
</dbReference>
<dbReference type="GO" id="GO:0170057">
    <property type="term" value="F:RNA ligase (GTP) activity"/>
    <property type="evidence" value="ECO:0007669"/>
    <property type="project" value="UniProtKB-EC"/>
</dbReference>
<dbReference type="GO" id="GO:0005525">
    <property type="term" value="F:GTP binding"/>
    <property type="evidence" value="ECO:0007669"/>
    <property type="project" value="UniProtKB-KW"/>
</dbReference>
<dbReference type="GeneID" id="78229225"/>
<evidence type="ECO:0000256" key="10">
    <source>
        <dbReference type="PIRSR" id="PIRSR601233-2"/>
    </source>
</evidence>
<evidence type="ECO:0000256" key="3">
    <source>
        <dbReference type="ARBA" id="ARBA00022723"/>
    </source>
</evidence>
<feature type="binding site" evidence="10">
    <location>
        <position position="337"/>
    </location>
    <ligand>
        <name>GMP</name>
        <dbReference type="ChEBI" id="CHEBI:58115"/>
    </ligand>
</feature>
<comment type="cofactor">
    <cofactor evidence="11">
        <name>Mn(2+)</name>
        <dbReference type="ChEBI" id="CHEBI:29035"/>
    </cofactor>
    <text evidence="11">Binds 2 manganese ions per subunit.</text>
</comment>
<keyword evidence="5" id="KW-0692">RNA repair</keyword>
<dbReference type="GO" id="GO:0006396">
    <property type="term" value="P:RNA processing"/>
    <property type="evidence" value="ECO:0007669"/>
    <property type="project" value="InterPro"/>
</dbReference>
<dbReference type="GO" id="GO:0046872">
    <property type="term" value="F:metal ion binding"/>
    <property type="evidence" value="ECO:0007669"/>
    <property type="project" value="UniProtKB-KW"/>
</dbReference>
<dbReference type="Proteomes" id="UP000003157">
    <property type="component" value="Unassembled WGS sequence"/>
</dbReference>
<evidence type="ECO:0000256" key="6">
    <source>
        <dbReference type="ARBA" id="ARBA00023134"/>
    </source>
</evidence>
<organism evidence="12 13">
    <name type="scientific">Coprobacillus cateniformis</name>
    <dbReference type="NCBI Taxonomy" id="100884"/>
    <lineage>
        <taxon>Bacteria</taxon>
        <taxon>Bacillati</taxon>
        <taxon>Bacillota</taxon>
        <taxon>Erysipelotrichia</taxon>
        <taxon>Erysipelotrichales</taxon>
        <taxon>Coprobacillaceae</taxon>
        <taxon>Coprobacillus</taxon>
    </lineage>
</organism>
<dbReference type="OrthoDB" id="9802323at2"/>
<comment type="catalytic activity">
    <reaction evidence="8">
        <text>a 3'-end 3'-phospho-ribonucleotide-RNA + a 5'-end dephospho-ribonucleoside-RNA + GTP = a ribonucleotidyl-ribonucleotide-RNA + GMP + diphosphate</text>
        <dbReference type="Rhea" id="RHEA:68076"/>
        <dbReference type="Rhea" id="RHEA-COMP:10463"/>
        <dbReference type="Rhea" id="RHEA-COMP:13936"/>
        <dbReference type="Rhea" id="RHEA-COMP:17355"/>
        <dbReference type="ChEBI" id="CHEBI:33019"/>
        <dbReference type="ChEBI" id="CHEBI:37565"/>
        <dbReference type="ChEBI" id="CHEBI:58115"/>
        <dbReference type="ChEBI" id="CHEBI:83062"/>
        <dbReference type="ChEBI" id="CHEBI:138284"/>
        <dbReference type="ChEBI" id="CHEBI:173118"/>
        <dbReference type="EC" id="6.5.1.8"/>
    </reaction>
</comment>
<dbReference type="InterPro" id="IPR001233">
    <property type="entry name" value="RtcB"/>
</dbReference>
<keyword evidence="3 11" id="KW-0479">Metal-binding</keyword>
<keyword evidence="4 10" id="KW-0547">Nucleotide-binding</keyword>
<evidence type="ECO:0000256" key="9">
    <source>
        <dbReference type="PIRSR" id="PIRSR601233-1"/>
    </source>
</evidence>
<feature type="binding site" evidence="11">
    <location>
        <position position="137"/>
    </location>
    <ligand>
        <name>Mn(2+)</name>
        <dbReference type="ChEBI" id="CHEBI:29035"/>
        <label>2</label>
    </ligand>
</feature>
<dbReference type="GO" id="GO:0003972">
    <property type="term" value="F:RNA ligase (ATP) activity"/>
    <property type="evidence" value="ECO:0007669"/>
    <property type="project" value="TreeGrafter"/>
</dbReference>
<feature type="binding site" evidence="10">
    <location>
        <begin position="207"/>
        <end position="208"/>
    </location>
    <ligand>
        <name>GMP</name>
        <dbReference type="ChEBI" id="CHEBI:58115"/>
    </ligand>
</feature>
<keyword evidence="13" id="KW-1185">Reference proteome</keyword>
<dbReference type="HOGENOM" id="CLU_022279_3_0_9"/>
<name>E7G6H6_9FIRM</name>
<comment type="caution">
    <text evidence="12">The sequence shown here is derived from an EMBL/GenBank/DDBJ whole genome shotgun (WGS) entry which is preliminary data.</text>
</comment>
<dbReference type="InterPro" id="IPR036025">
    <property type="entry name" value="RtcB-like_sf"/>
</dbReference>
<dbReference type="STRING" id="100884.GCA_000269565_01344"/>
<proteinExistence type="predicted"/>
<dbReference type="GO" id="GO:0042245">
    <property type="term" value="P:RNA repair"/>
    <property type="evidence" value="ECO:0007669"/>
    <property type="project" value="UniProtKB-KW"/>
</dbReference>
<feature type="binding site" evidence="10">
    <location>
        <begin position="105"/>
        <end position="109"/>
    </location>
    <ligand>
        <name>GMP</name>
        <dbReference type="ChEBI" id="CHEBI:58115"/>
    </ligand>
</feature>
<dbReference type="eggNOG" id="COG1690">
    <property type="taxonomic scope" value="Bacteria"/>
</dbReference>
<keyword evidence="7 11" id="KW-0464">Manganese</keyword>
<evidence type="ECO:0000256" key="7">
    <source>
        <dbReference type="ARBA" id="ARBA00023211"/>
    </source>
</evidence>
<accession>E7G6H6</accession>
<keyword evidence="6 10" id="KW-0342">GTP-binding</keyword>
<keyword evidence="2" id="KW-0436">Ligase</keyword>
<evidence type="ECO:0000256" key="11">
    <source>
        <dbReference type="PIRSR" id="PIRSR601233-3"/>
    </source>
</evidence>
<dbReference type="PANTHER" id="PTHR11118">
    <property type="entry name" value="RNA-SPLICING LIGASE RTCB HOMOLOG"/>
    <property type="match status" value="1"/>
</dbReference>
<feature type="active site" description="GMP-histidine intermediate" evidence="9">
    <location>
        <position position="259"/>
    </location>
</feature>
<feature type="binding site" evidence="11">
    <location>
        <position position="106"/>
    </location>
    <ligand>
        <name>Mn(2+)</name>
        <dbReference type="ChEBI" id="CHEBI:29035"/>
        <label>1</label>
    </ligand>
</feature>
<reference evidence="12 13" key="1">
    <citation type="submission" date="2010-12" db="EMBL/GenBank/DDBJ databases">
        <title>The Genome Sequence of Coprobacillus sp. strain 29_1.</title>
        <authorList>
            <consortium name="The Broad Institute Genome Sequencing Platform"/>
            <person name="Earl A."/>
            <person name="Ward D."/>
            <person name="Feldgarden M."/>
            <person name="Gevers D."/>
            <person name="Daigneault M."/>
            <person name="Sibley C.D."/>
            <person name="White A."/>
            <person name="Strauss J."/>
            <person name="Allen-Vercoe E."/>
            <person name="Young S.K."/>
            <person name="Zeng Q."/>
            <person name="Gargeya S."/>
            <person name="Fitzgerald M."/>
            <person name="Haas B."/>
            <person name="Abouelleil A."/>
            <person name="Alvarado L."/>
            <person name="Arachchi H.M."/>
            <person name="Berlin A."/>
            <person name="Brown A."/>
            <person name="Chapman S.B."/>
            <person name="Chen Z."/>
            <person name="Dunbar C."/>
            <person name="Freedman E."/>
            <person name="Gearin G."/>
            <person name="Gellesch M."/>
            <person name="Goldberg J."/>
            <person name="Griggs A."/>
            <person name="Gujja S."/>
            <person name="Heilman E."/>
            <person name="Heiman D."/>
            <person name="Howarth C."/>
            <person name="Larson L."/>
            <person name="Lui A."/>
            <person name="MacDonald P.J.P."/>
            <person name="Mehta T."/>
            <person name="Montmayeur A."/>
            <person name="Murphy C."/>
            <person name="Neiman D."/>
            <person name="Pearson M."/>
            <person name="Priest M."/>
            <person name="Roberts A."/>
            <person name="Saif S."/>
            <person name="Shea T."/>
            <person name="Shenoy N."/>
            <person name="Sisk P."/>
            <person name="Stolte C."/>
            <person name="Sykes S."/>
            <person name="White J."/>
            <person name="Yandava C."/>
            <person name="Nusbaum C."/>
            <person name="Birren B."/>
        </authorList>
    </citation>
    <scope>NUCLEOTIDE SEQUENCE [LARGE SCALE GENOMIC DNA]</scope>
    <source>
        <strain evidence="12 13">29_1</strain>
    </source>
</reference>
<evidence type="ECO:0000313" key="13">
    <source>
        <dbReference type="Proteomes" id="UP000003157"/>
    </source>
</evidence>
<evidence type="ECO:0000256" key="8">
    <source>
        <dbReference type="ARBA" id="ARBA00047746"/>
    </source>
</evidence>
<protein>
    <recommendedName>
        <fullName evidence="1">3'-phosphate/5'-hydroxy nucleic acid ligase</fullName>
        <ecNumber evidence="1">6.5.1.8</ecNumber>
    </recommendedName>
</protein>
<sequence>MGIKIIKNNKLWMEDEAIHQLENIASFEGVYDIAGLPDLHPGKTPIGATICSQHRIYPFLIGNDIGCGMSLFDTNIKLKKMHIDKVLKRLEHTNLVGKYSIGGGNHFAEIQLIDKIYNQEFANHLSLEKSHVYLLIHSGSRTMGEEIYRQYSSIHGLIEGTEEFYNYLLKHNSAVLYAKENRQEVANDFMKLIHIQYKNQLCIDCTHNYLEIIDGNYYHHKGSVSALENEYAIIAGSRGSYSYIVKCIPQSDTLFSISHGAGRKWARSLCKGRLENKYKKDELKKSKLGSTVVTHHKSLLYEEATEAYKNIDDVINTLLEYQCIELVVRLKPMVTYKC</sequence>
<evidence type="ECO:0000313" key="12">
    <source>
        <dbReference type="EMBL" id="EFW06364.1"/>
    </source>
</evidence>
<evidence type="ECO:0000256" key="5">
    <source>
        <dbReference type="ARBA" id="ARBA00022800"/>
    </source>
</evidence>
<dbReference type="AlphaFoldDB" id="E7G6H6"/>